<sequence>MSEEQSMAIINFGSINIDHVYQVEHFVQPGETLASKQYQKLLGGKGANQSIALAKAGTDIKHVGLINESDFSMKQSLIRAGVDCKYVRGTETPSGHAIIQVADSGENSIILFAGANHELSDDLIRQALDGASPGDWVLMQNETNAIAEVIEQANEQKLKVAFNPAPMTESVKSLPLHKIDLLIVNEVEAEALTGTDELEAMEGWFKQELPDTAVIITLGAKGAKLITNAGNTFAEAFSVQAVDTTAAGDTFIGYFLAGYMQESEPAQCIRKACAASAVAVTRVGAAQSIPTLEEVEAFLAEQG</sequence>
<feature type="binding site" evidence="9">
    <location>
        <position position="185"/>
    </location>
    <ligand>
        <name>ATP</name>
        <dbReference type="ChEBI" id="CHEBI:30616"/>
    </ligand>
</feature>
<organism evidence="11 12">
    <name type="scientific">Planctobacterium marinum</name>
    <dbReference type="NCBI Taxonomy" id="1631968"/>
    <lineage>
        <taxon>Bacteria</taxon>
        <taxon>Pseudomonadati</taxon>
        <taxon>Pseudomonadota</taxon>
        <taxon>Gammaproteobacteria</taxon>
        <taxon>Alteromonadales</taxon>
        <taxon>Alteromonadaceae</taxon>
        <taxon>Planctobacterium</taxon>
    </lineage>
</organism>
<keyword evidence="2 9" id="KW-0479">Metal-binding</keyword>
<feature type="binding site" evidence="9">
    <location>
        <begin position="44"/>
        <end position="48"/>
    </location>
    <ligand>
        <name>substrate</name>
    </ligand>
</feature>
<dbReference type="Pfam" id="PF00294">
    <property type="entry name" value="PfkB"/>
    <property type="match status" value="1"/>
</dbReference>
<evidence type="ECO:0000256" key="3">
    <source>
        <dbReference type="ARBA" id="ARBA00022741"/>
    </source>
</evidence>
<evidence type="ECO:0000256" key="8">
    <source>
        <dbReference type="ARBA" id="ARBA00023277"/>
    </source>
</evidence>
<dbReference type="InterPro" id="IPR029056">
    <property type="entry name" value="Ribokinase-like"/>
</dbReference>
<comment type="cofactor">
    <cofactor evidence="9">
        <name>Mg(2+)</name>
        <dbReference type="ChEBI" id="CHEBI:18420"/>
    </cofactor>
    <text evidence="9">Requires a divalent cation, most likely magnesium in vivo, as an electrophilic catalyst to aid phosphoryl group transfer. It is the chelate of the metal and the nucleotide that is the actual substrate.</text>
</comment>
<protein>
    <recommendedName>
        <fullName evidence="9">Ribokinase</fullName>
        <shortName evidence="9">RK</shortName>
        <ecNumber evidence="9">2.7.1.15</ecNumber>
    </recommendedName>
</protein>
<feature type="binding site" evidence="9">
    <location>
        <position position="282"/>
    </location>
    <ligand>
        <name>K(+)</name>
        <dbReference type="ChEBI" id="CHEBI:29103"/>
    </ligand>
</feature>
<dbReference type="InterPro" id="IPR011611">
    <property type="entry name" value="PfkB_dom"/>
</dbReference>
<feature type="binding site" evidence="9">
    <location>
        <position position="142"/>
    </location>
    <ligand>
        <name>substrate</name>
    </ligand>
</feature>
<dbReference type="PANTHER" id="PTHR10584">
    <property type="entry name" value="SUGAR KINASE"/>
    <property type="match status" value="1"/>
</dbReference>
<comment type="subunit">
    <text evidence="9">Homodimer.</text>
</comment>
<dbReference type="SUPFAM" id="SSF53613">
    <property type="entry name" value="Ribokinase-like"/>
    <property type="match status" value="1"/>
</dbReference>
<keyword evidence="1 9" id="KW-0808">Transferase</keyword>
<comment type="caution">
    <text evidence="9">Lacks conserved residue(s) required for the propagation of feature annotation.</text>
</comment>
<evidence type="ECO:0000259" key="10">
    <source>
        <dbReference type="Pfam" id="PF00294"/>
    </source>
</evidence>
<dbReference type="PRINTS" id="PR00990">
    <property type="entry name" value="RIBOKINASE"/>
</dbReference>
<dbReference type="KEGG" id="pmaw:MACH26_13580"/>
<evidence type="ECO:0000256" key="4">
    <source>
        <dbReference type="ARBA" id="ARBA00022777"/>
    </source>
</evidence>
<dbReference type="GO" id="GO:0004747">
    <property type="term" value="F:ribokinase activity"/>
    <property type="evidence" value="ECO:0007669"/>
    <property type="project" value="UniProtKB-UniRule"/>
</dbReference>
<dbReference type="HAMAP" id="MF_01987">
    <property type="entry name" value="Ribokinase"/>
    <property type="match status" value="1"/>
</dbReference>
<name>A0AA48KR79_9ALTE</name>
<comment type="function">
    <text evidence="9">Catalyzes the phosphorylation of ribose at O-5 in a reaction requiring ATP and magnesium. The resulting D-ribose-5-phosphate can then be used either for sythesis of nucleotides, histidine, and tryptophan, or as a component of the pentose phosphate pathway.</text>
</comment>
<feature type="binding site" evidence="9">
    <location>
        <position position="288"/>
    </location>
    <ligand>
        <name>K(+)</name>
        <dbReference type="ChEBI" id="CHEBI:29103"/>
    </ligand>
</feature>
<dbReference type="GO" id="GO:0046872">
    <property type="term" value="F:metal ion binding"/>
    <property type="evidence" value="ECO:0007669"/>
    <property type="project" value="UniProtKB-KW"/>
</dbReference>
<dbReference type="AlphaFoldDB" id="A0AA48KR79"/>
<keyword evidence="4 9" id="KW-0418">Kinase</keyword>
<evidence type="ECO:0000256" key="6">
    <source>
        <dbReference type="ARBA" id="ARBA00022842"/>
    </source>
</evidence>
<keyword evidence="8 9" id="KW-0119">Carbohydrate metabolism</keyword>
<dbReference type="GO" id="GO:0005524">
    <property type="term" value="F:ATP binding"/>
    <property type="evidence" value="ECO:0007669"/>
    <property type="project" value="UniProtKB-UniRule"/>
</dbReference>
<reference evidence="11" key="1">
    <citation type="submission" date="2023-01" db="EMBL/GenBank/DDBJ databases">
        <title>Complete genome sequence of Planctobacterium marinum strain Dej080120_11.</title>
        <authorList>
            <person name="Ueki S."/>
            <person name="Maruyama F."/>
        </authorList>
    </citation>
    <scope>NUCLEOTIDE SEQUENCE</scope>
    <source>
        <strain evidence="11">Dej080120_11</strain>
    </source>
</reference>
<comment type="pathway">
    <text evidence="9">Carbohydrate metabolism; D-ribose degradation; D-ribose 5-phosphate from beta-D-ribopyranose: step 2/2.</text>
</comment>
<comment type="catalytic activity">
    <reaction evidence="9">
        <text>D-ribose + ATP = D-ribose 5-phosphate + ADP + H(+)</text>
        <dbReference type="Rhea" id="RHEA:13697"/>
        <dbReference type="ChEBI" id="CHEBI:15378"/>
        <dbReference type="ChEBI" id="CHEBI:30616"/>
        <dbReference type="ChEBI" id="CHEBI:47013"/>
        <dbReference type="ChEBI" id="CHEBI:78346"/>
        <dbReference type="ChEBI" id="CHEBI:456216"/>
        <dbReference type="EC" id="2.7.1.15"/>
    </reaction>
</comment>
<evidence type="ECO:0000256" key="2">
    <source>
        <dbReference type="ARBA" id="ARBA00022723"/>
    </source>
</evidence>
<keyword evidence="12" id="KW-1185">Reference proteome</keyword>
<feature type="binding site" evidence="9">
    <location>
        <position position="284"/>
    </location>
    <ligand>
        <name>K(+)</name>
        <dbReference type="ChEBI" id="CHEBI:29103"/>
    </ligand>
</feature>
<feature type="binding site" evidence="9">
    <location>
        <position position="279"/>
    </location>
    <ligand>
        <name>K(+)</name>
        <dbReference type="ChEBI" id="CHEBI:29103"/>
    </ligand>
</feature>
<feature type="binding site" evidence="9">
    <location>
        <begin position="217"/>
        <end position="222"/>
    </location>
    <ligand>
        <name>ATP</name>
        <dbReference type="ChEBI" id="CHEBI:30616"/>
    </ligand>
</feature>
<feature type="domain" description="Carbohydrate kinase PfkB" evidence="10">
    <location>
        <begin position="12"/>
        <end position="291"/>
    </location>
</feature>
<keyword evidence="7 9" id="KW-0630">Potassium</keyword>
<gene>
    <name evidence="9 11" type="primary">rbsK</name>
    <name evidence="11" type="ORF">MACH26_13580</name>
</gene>
<keyword evidence="6 9" id="KW-0460">Magnesium</keyword>
<feature type="binding site" evidence="9">
    <location>
        <position position="243"/>
    </location>
    <ligand>
        <name>K(+)</name>
        <dbReference type="ChEBI" id="CHEBI:29103"/>
    </ligand>
</feature>
<dbReference type="InterPro" id="IPR002139">
    <property type="entry name" value="Ribo/fructo_kinase"/>
</dbReference>
<feature type="binding site" evidence="9">
    <location>
        <begin position="16"/>
        <end position="18"/>
    </location>
    <ligand>
        <name>substrate</name>
    </ligand>
</feature>
<dbReference type="GO" id="GO:0019303">
    <property type="term" value="P:D-ribose catabolic process"/>
    <property type="evidence" value="ECO:0007669"/>
    <property type="project" value="UniProtKB-UniRule"/>
</dbReference>
<evidence type="ECO:0000256" key="5">
    <source>
        <dbReference type="ARBA" id="ARBA00022840"/>
    </source>
</evidence>
<evidence type="ECO:0000313" key="12">
    <source>
        <dbReference type="Proteomes" id="UP001333710"/>
    </source>
</evidence>
<keyword evidence="9" id="KW-0963">Cytoplasm</keyword>
<dbReference type="PANTHER" id="PTHR10584:SF166">
    <property type="entry name" value="RIBOKINASE"/>
    <property type="match status" value="1"/>
</dbReference>
<keyword evidence="3 9" id="KW-0547">Nucleotide-binding</keyword>
<dbReference type="Proteomes" id="UP001333710">
    <property type="component" value="Chromosome"/>
</dbReference>
<comment type="subcellular location">
    <subcellularLocation>
        <location evidence="9">Cytoplasm</location>
    </subcellularLocation>
</comment>
<dbReference type="InterPro" id="IPR011877">
    <property type="entry name" value="Ribokinase"/>
</dbReference>
<feature type="binding site" evidence="9">
    <location>
        <position position="249"/>
    </location>
    <ligand>
        <name>substrate</name>
    </ligand>
</feature>
<accession>A0AA48KR79</accession>
<comment type="activity regulation">
    <text evidence="9">Activated by a monovalent cation that binds near, but not in, the active site. The most likely occupant of the site in vivo is potassium. Ion binding induces a conformational change that may alter substrate affinity.</text>
</comment>
<evidence type="ECO:0000313" key="11">
    <source>
        <dbReference type="EMBL" id="BDX05837.1"/>
    </source>
</evidence>
<dbReference type="CDD" id="cd01174">
    <property type="entry name" value="ribokinase"/>
    <property type="match status" value="1"/>
</dbReference>
<dbReference type="EC" id="2.7.1.15" evidence="9"/>
<dbReference type="EMBL" id="AP027272">
    <property type="protein sequence ID" value="BDX05837.1"/>
    <property type="molecule type" value="Genomic_DNA"/>
</dbReference>
<evidence type="ECO:0000256" key="1">
    <source>
        <dbReference type="ARBA" id="ARBA00022679"/>
    </source>
</evidence>
<dbReference type="GO" id="GO:0005829">
    <property type="term" value="C:cytosol"/>
    <property type="evidence" value="ECO:0007669"/>
    <property type="project" value="TreeGrafter"/>
</dbReference>
<feature type="active site" description="Proton acceptor" evidence="9">
    <location>
        <position position="249"/>
    </location>
</feature>
<proteinExistence type="inferred from homology"/>
<evidence type="ECO:0000256" key="9">
    <source>
        <dbReference type="HAMAP-Rule" id="MF_01987"/>
    </source>
</evidence>
<evidence type="ECO:0000256" key="7">
    <source>
        <dbReference type="ARBA" id="ARBA00022958"/>
    </source>
</evidence>
<dbReference type="Gene3D" id="3.40.1190.20">
    <property type="match status" value="1"/>
</dbReference>
<comment type="similarity">
    <text evidence="9">Belongs to the carbohydrate kinase PfkB family. Ribokinase subfamily.</text>
</comment>
<keyword evidence="5 9" id="KW-0067">ATP-binding</keyword>
<feature type="binding site" evidence="9">
    <location>
        <position position="245"/>
    </location>
    <ligand>
        <name>K(+)</name>
        <dbReference type="ChEBI" id="CHEBI:29103"/>
    </ligand>
</feature>
<feature type="binding site" evidence="9">
    <location>
        <begin position="248"/>
        <end position="249"/>
    </location>
    <ligand>
        <name>ATP</name>
        <dbReference type="ChEBI" id="CHEBI:30616"/>
    </ligand>
</feature>